<comment type="similarity">
    <text evidence="3">Belongs to the acyl-CoA dehydrogenase family.</text>
</comment>
<dbReference type="SUPFAM" id="SSF47203">
    <property type="entry name" value="Acyl-CoA dehydrogenase C-terminal domain-like"/>
    <property type="match status" value="1"/>
</dbReference>
<dbReference type="EMBL" id="FODS01000023">
    <property type="protein sequence ID" value="SEP07636.1"/>
    <property type="molecule type" value="Genomic_DNA"/>
</dbReference>
<evidence type="ECO:0000259" key="14">
    <source>
        <dbReference type="Pfam" id="PF09317"/>
    </source>
</evidence>
<evidence type="ECO:0000313" key="15">
    <source>
        <dbReference type="EMBL" id="SEP07636.1"/>
    </source>
</evidence>
<dbReference type="EC" id="1.3.8.8" evidence="5"/>
<dbReference type="Gene3D" id="2.40.110.10">
    <property type="entry name" value="Butyryl-CoA Dehydrogenase, subunit A, domain 2"/>
    <property type="match status" value="1"/>
</dbReference>
<organism evidence="15 16">
    <name type="scientific">Salinihabitans flavidus</name>
    <dbReference type="NCBI Taxonomy" id="569882"/>
    <lineage>
        <taxon>Bacteria</taxon>
        <taxon>Pseudomonadati</taxon>
        <taxon>Pseudomonadota</taxon>
        <taxon>Alphaproteobacteria</taxon>
        <taxon>Rhodobacterales</taxon>
        <taxon>Roseobacteraceae</taxon>
        <taxon>Salinihabitans</taxon>
    </lineage>
</organism>
<evidence type="ECO:0000256" key="5">
    <source>
        <dbReference type="ARBA" id="ARBA00012040"/>
    </source>
</evidence>
<dbReference type="GO" id="GO:0050660">
    <property type="term" value="F:flavin adenine dinucleotide binding"/>
    <property type="evidence" value="ECO:0007669"/>
    <property type="project" value="InterPro"/>
</dbReference>
<dbReference type="InterPro" id="IPR037069">
    <property type="entry name" value="AcylCoA_DH/ox_N_sf"/>
</dbReference>
<evidence type="ECO:0000256" key="9">
    <source>
        <dbReference type="ARBA" id="ARBA00023002"/>
    </source>
</evidence>
<comment type="catalytic activity">
    <reaction evidence="10">
        <text>a medium-chain 2,3-saturated fatty acyl-CoA + oxidized [electron-transfer flavoprotein] + H(+) = a medium-chain (2E)-enoyl-CoA + reduced [electron-transfer flavoprotein]</text>
        <dbReference type="Rhea" id="RHEA:14477"/>
        <dbReference type="Rhea" id="RHEA-COMP:10685"/>
        <dbReference type="Rhea" id="RHEA-COMP:10686"/>
        <dbReference type="ChEBI" id="CHEBI:15378"/>
        <dbReference type="ChEBI" id="CHEBI:57692"/>
        <dbReference type="ChEBI" id="CHEBI:58307"/>
        <dbReference type="ChEBI" id="CHEBI:83723"/>
        <dbReference type="ChEBI" id="CHEBI:83726"/>
        <dbReference type="EC" id="1.3.8.7"/>
    </reaction>
</comment>
<protein>
    <recommendedName>
        <fullName evidence="6">Acyl-coenzyme A dehydrogenase</fullName>
        <ecNumber evidence="4">1.3.8.7</ecNumber>
        <ecNumber evidence="5">1.3.8.8</ecNumber>
    </recommendedName>
</protein>
<dbReference type="Gene3D" id="1.10.540.10">
    <property type="entry name" value="Acyl-CoA dehydrogenase/oxidase, N-terminal domain"/>
    <property type="match status" value="1"/>
</dbReference>
<dbReference type="FunFam" id="1.10.540.10:FF:000004">
    <property type="entry name" value="Acyl-CoA dehydrogenase"/>
    <property type="match status" value="1"/>
</dbReference>
<dbReference type="InterPro" id="IPR013786">
    <property type="entry name" value="AcylCoA_DH/ox_N"/>
</dbReference>
<evidence type="ECO:0000313" key="16">
    <source>
        <dbReference type="Proteomes" id="UP000198893"/>
    </source>
</evidence>
<dbReference type="GO" id="GO:0004466">
    <property type="term" value="F:long-chain fatty acyl-CoA dehydrogenase activity"/>
    <property type="evidence" value="ECO:0007669"/>
    <property type="project" value="UniProtKB-EC"/>
</dbReference>
<keyword evidence="16" id="KW-1185">Reference proteome</keyword>
<dbReference type="InterPro" id="IPR009100">
    <property type="entry name" value="AcylCoA_DH/oxidase_NM_dom_sf"/>
</dbReference>
<reference evidence="15 16" key="1">
    <citation type="submission" date="2016-10" db="EMBL/GenBank/DDBJ databases">
        <authorList>
            <person name="de Groot N.N."/>
        </authorList>
    </citation>
    <scope>NUCLEOTIDE SEQUENCE [LARGE SCALE GENOMIC DNA]</scope>
    <source>
        <strain evidence="15 16">DSM 27842</strain>
    </source>
</reference>
<dbReference type="NCBIfam" id="NF009586">
    <property type="entry name" value="PRK13026.1"/>
    <property type="match status" value="1"/>
</dbReference>
<evidence type="ECO:0000256" key="4">
    <source>
        <dbReference type="ARBA" id="ARBA00012033"/>
    </source>
</evidence>
<comment type="catalytic activity">
    <reaction evidence="11">
        <text>a long-chain 2,3-saturated fatty acyl-CoA + oxidized [electron-transfer flavoprotein] + H(+) = a long-chain (2E)-enoyl-CoA + reduced [electron-transfer flavoprotein]</text>
        <dbReference type="Rhea" id="RHEA:17721"/>
        <dbReference type="Rhea" id="RHEA-COMP:10685"/>
        <dbReference type="Rhea" id="RHEA-COMP:10686"/>
        <dbReference type="ChEBI" id="CHEBI:15378"/>
        <dbReference type="ChEBI" id="CHEBI:57692"/>
        <dbReference type="ChEBI" id="CHEBI:58307"/>
        <dbReference type="ChEBI" id="CHEBI:83721"/>
        <dbReference type="ChEBI" id="CHEBI:83727"/>
        <dbReference type="EC" id="1.3.8.8"/>
    </reaction>
</comment>
<evidence type="ECO:0000256" key="2">
    <source>
        <dbReference type="ARBA" id="ARBA00005005"/>
    </source>
</evidence>
<dbReference type="STRING" id="569882.SAMN04490248_12310"/>
<proteinExistence type="inferred from homology"/>
<comment type="pathway">
    <text evidence="2">Lipid metabolism; fatty acid beta-oxidation.</text>
</comment>
<gene>
    <name evidence="15" type="ORF">SAMN04490248_12310</name>
</gene>
<dbReference type="Pfam" id="PF00441">
    <property type="entry name" value="Acyl-CoA_dh_1"/>
    <property type="match status" value="1"/>
</dbReference>
<evidence type="ECO:0000256" key="10">
    <source>
        <dbReference type="ARBA" id="ARBA00047882"/>
    </source>
</evidence>
<dbReference type="InterPro" id="IPR036250">
    <property type="entry name" value="AcylCo_DH-like_C"/>
</dbReference>
<dbReference type="InterPro" id="IPR050741">
    <property type="entry name" value="Acyl-CoA_dehydrogenase"/>
</dbReference>
<feature type="domain" description="Acyl-CoA dehydrogenase/oxidase C-terminal" evidence="12">
    <location>
        <begin position="334"/>
        <end position="481"/>
    </location>
</feature>
<dbReference type="GO" id="GO:0005737">
    <property type="term" value="C:cytoplasm"/>
    <property type="evidence" value="ECO:0007669"/>
    <property type="project" value="TreeGrafter"/>
</dbReference>
<feature type="domain" description="Acyl-CoA dehydrogenase C-terminal bacterial-type" evidence="14">
    <location>
        <begin position="488"/>
        <end position="759"/>
    </location>
</feature>
<dbReference type="NCBIfam" id="NF007000">
    <property type="entry name" value="PRK09463.1"/>
    <property type="match status" value="1"/>
</dbReference>
<accession>A0A1H8UWV9</accession>
<evidence type="ECO:0000259" key="12">
    <source>
        <dbReference type="Pfam" id="PF00441"/>
    </source>
</evidence>
<dbReference type="AlphaFoldDB" id="A0A1H8UWV9"/>
<dbReference type="Pfam" id="PF02771">
    <property type="entry name" value="Acyl-CoA_dh_N"/>
    <property type="match status" value="1"/>
</dbReference>
<dbReference type="GO" id="GO:0070991">
    <property type="term" value="F:medium-chain fatty acyl-CoA dehydrogenase activity"/>
    <property type="evidence" value="ECO:0007669"/>
    <property type="project" value="UniProtKB-EC"/>
</dbReference>
<dbReference type="PANTHER" id="PTHR48083:SF33">
    <property type="entry name" value="ACYL-COENZYME A DEHYDROGENASE"/>
    <property type="match status" value="1"/>
</dbReference>
<dbReference type="UniPathway" id="UPA00659"/>
<dbReference type="Gene3D" id="1.20.140.10">
    <property type="entry name" value="Butyryl-CoA Dehydrogenase, subunit A, domain 3"/>
    <property type="match status" value="1"/>
</dbReference>
<evidence type="ECO:0000256" key="3">
    <source>
        <dbReference type="ARBA" id="ARBA00009347"/>
    </source>
</evidence>
<comment type="cofactor">
    <cofactor evidence="1">
        <name>FAD</name>
        <dbReference type="ChEBI" id="CHEBI:57692"/>
    </cofactor>
</comment>
<dbReference type="InterPro" id="IPR046373">
    <property type="entry name" value="Acyl-CoA_Oxase/DH_mid-dom_sf"/>
</dbReference>
<evidence type="ECO:0000256" key="7">
    <source>
        <dbReference type="ARBA" id="ARBA00022630"/>
    </source>
</evidence>
<dbReference type="PANTHER" id="PTHR48083">
    <property type="entry name" value="MEDIUM-CHAIN SPECIFIC ACYL-COA DEHYDROGENASE, MITOCHONDRIAL-RELATED"/>
    <property type="match status" value="1"/>
</dbReference>
<evidence type="ECO:0000259" key="13">
    <source>
        <dbReference type="Pfam" id="PF02771"/>
    </source>
</evidence>
<dbReference type="Pfam" id="PF09317">
    <property type="entry name" value="ACDH_C"/>
    <property type="match status" value="1"/>
</dbReference>
<dbReference type="FunFam" id="1.20.140.10:FF:000009">
    <property type="entry name" value="Acyl-CoA dehydrogenase"/>
    <property type="match status" value="1"/>
</dbReference>
<keyword evidence="7" id="KW-0285">Flavoprotein</keyword>
<evidence type="ECO:0000256" key="11">
    <source>
        <dbReference type="ARBA" id="ARBA00049247"/>
    </source>
</evidence>
<dbReference type="SUPFAM" id="SSF56645">
    <property type="entry name" value="Acyl-CoA dehydrogenase NM domain-like"/>
    <property type="match status" value="1"/>
</dbReference>
<evidence type="ECO:0000256" key="6">
    <source>
        <dbReference type="ARBA" id="ARBA00020144"/>
    </source>
</evidence>
<name>A0A1H8UWV9_9RHOB</name>
<dbReference type="Proteomes" id="UP000198893">
    <property type="component" value="Unassembled WGS sequence"/>
</dbReference>
<dbReference type="EC" id="1.3.8.7" evidence="4"/>
<dbReference type="InterPro" id="IPR009075">
    <property type="entry name" value="AcylCo_DH/oxidase_C"/>
</dbReference>
<dbReference type="InterPro" id="IPR015396">
    <property type="entry name" value="FadE_C"/>
</dbReference>
<keyword evidence="9" id="KW-0560">Oxidoreductase</keyword>
<dbReference type="GO" id="GO:0033539">
    <property type="term" value="P:fatty acid beta-oxidation using acyl-CoA dehydrogenase"/>
    <property type="evidence" value="ECO:0007669"/>
    <property type="project" value="InterPro"/>
</dbReference>
<sequence length="788" mass="85448">METPQFDALGKSVKTSLPRTVHALASPKGVKMQIRHVRRDYLTRPIHRWAKVALPTMSETEAEALSAGDVWWEAELFSGTPDWRKLRETDPPRLTDEEQAFIDGPCRELCALVDDWRVNHLAADLPEEVWKMMHDKGFFGMIIPKKYGGLGFSALAHSEVVRLISARSLVAAVTVMVPNSLGPGELLMQFGTDTQKDYWLPRLADGTELPAFGLTSEEAGSDAAAMNDTGIVCEGEWEGEKVLGLRLNWAKRYITLSPVCTVLGLAFKMRDPDGLLGDTEDIGITCALVPTSLDGVETGRRHIPAGQMFLNGPTTGTDVFVPLDNIIGGREYAGRGWMMLMSALAAGRGISLPSLSAAGTVMSAHTSGAYARVRQQFGIPVSKFGGVQERLARVGANAYALDAARQLTCVGLDQGQALAVISGIMKANATERMRDALNDAMDVHAGKAVIDGPGNYLSEHYKAIPIGITVEGANILTRSLIIFGQGAIRAHPHLLDEMQALEIEDDAGSLDAFDRHFWAHVGHTTATFFRALGRAWTGARLAPAPRDAGAVTQIYRRMSRWSAAFALTSDFAFLTLGGALKQREMLSARLGDVLSELYFLSATLKRWENEGKKEADLPLVHFAAETAFAKISRSLDQAQANLPARWAGWLLRAVTLPRHASRGPSDALTADCADLITEPTETRARLSGALFENCAHEGIAQLDAAFAAVIDCAPLEKRLREADMTQKQALDAGKISKAENEKLNAMKAAVQKVIAVDDFAPDELAAFFPDLKSSKPKAAPKASRKAEK</sequence>
<keyword evidence="8" id="KW-0274">FAD</keyword>
<evidence type="ECO:0000256" key="8">
    <source>
        <dbReference type="ARBA" id="ARBA00022827"/>
    </source>
</evidence>
<evidence type="ECO:0000256" key="1">
    <source>
        <dbReference type="ARBA" id="ARBA00001974"/>
    </source>
</evidence>
<feature type="domain" description="Acyl-CoA dehydrogenase/oxidase N-terminal" evidence="13">
    <location>
        <begin position="112"/>
        <end position="206"/>
    </location>
</feature>